<dbReference type="Gene3D" id="1.25.40.10">
    <property type="entry name" value="Tetratricopeptide repeat domain"/>
    <property type="match status" value="1"/>
</dbReference>
<dbReference type="Gene3D" id="3.40.50.300">
    <property type="entry name" value="P-loop containing nucleotide triphosphate hydrolases"/>
    <property type="match status" value="1"/>
</dbReference>
<dbReference type="PANTHER" id="PTHR32182">
    <property type="entry name" value="DNA REPLICATION AND REPAIR PROTEIN RECF"/>
    <property type="match status" value="1"/>
</dbReference>
<name>A0A0X4EW25_9ENTR</name>
<proteinExistence type="predicted"/>
<dbReference type="Proteomes" id="UP000064715">
    <property type="component" value="Unassembled WGS sequence"/>
</dbReference>
<protein>
    <recommendedName>
        <fullName evidence="1">ATPase AAA-type core domain-containing protein</fullName>
    </recommendedName>
</protein>
<gene>
    <name evidence="2" type="ORF">AWI28_09800</name>
</gene>
<dbReference type="RefSeq" id="WP_059310316.1">
    <property type="nucleotide sequence ID" value="NZ_LRCR01000003.1"/>
</dbReference>
<dbReference type="AlphaFoldDB" id="A0A0X4EW25"/>
<dbReference type="GO" id="GO:0016887">
    <property type="term" value="F:ATP hydrolysis activity"/>
    <property type="evidence" value="ECO:0007669"/>
    <property type="project" value="InterPro"/>
</dbReference>
<accession>A0A0X4EW25</accession>
<dbReference type="PANTHER" id="PTHR32182:SF23">
    <property type="entry name" value="ATP BINDING PROTEIN"/>
    <property type="match status" value="1"/>
</dbReference>
<evidence type="ECO:0000313" key="3">
    <source>
        <dbReference type="Proteomes" id="UP000064715"/>
    </source>
</evidence>
<dbReference type="SUPFAM" id="SSF81901">
    <property type="entry name" value="HCP-like"/>
    <property type="match status" value="1"/>
</dbReference>
<evidence type="ECO:0000259" key="1">
    <source>
        <dbReference type="Pfam" id="PF13304"/>
    </source>
</evidence>
<evidence type="ECO:0000313" key="2">
    <source>
        <dbReference type="EMBL" id="KUQ85919.1"/>
    </source>
</evidence>
<dbReference type="InterPro" id="IPR003959">
    <property type="entry name" value="ATPase_AAA_core"/>
</dbReference>
<dbReference type="Pfam" id="PF13304">
    <property type="entry name" value="AAA_21"/>
    <property type="match status" value="1"/>
</dbReference>
<dbReference type="EMBL" id="LRCR01000003">
    <property type="protein sequence ID" value="KUQ85919.1"/>
    <property type="molecule type" value="Genomic_DNA"/>
</dbReference>
<comment type="caution">
    <text evidence="2">The sequence shown here is derived from an EMBL/GenBank/DDBJ whole genome shotgun (WGS) entry which is preliminary data.</text>
</comment>
<dbReference type="GO" id="GO:0006302">
    <property type="term" value="P:double-strand break repair"/>
    <property type="evidence" value="ECO:0007669"/>
    <property type="project" value="TreeGrafter"/>
</dbReference>
<reference evidence="3" key="1">
    <citation type="submission" date="2016-01" db="EMBL/GenBank/DDBJ databases">
        <title>WGS of SAMN04407783.</title>
        <authorList>
            <person name="Adams M."/>
            <person name="Sutton G."/>
            <person name="Nelson K."/>
            <person name="Thaden J."/>
            <person name="Fowler V."/>
            <person name="Mccorrison J."/>
            <person name="Sanka R."/>
            <person name="Brinkac L."/>
            <person name="Nierman W."/>
        </authorList>
    </citation>
    <scope>NUCLEOTIDE SEQUENCE [LARGE SCALE GENOMIC DNA]</scope>
    <source>
        <strain evidence="3">GN04363</strain>
    </source>
</reference>
<sequence>MNKRIVSTIAKLEHKAKKGSWEAAYQLYEYYLDGKYVDKNYEVAIKYIDLAVEHIQSNFIGFDEIIIQDFRALDNLTLNLSLRNLIVLAGENGAGKSSVLDALSYSLSWLVNRILYKGGRGREIEKLDIRDNSERGYSSILTKLCLNRINKVRFELCELHLGSSANKKSYLNEVTKLGALYKFAGEHRSSFTLPIFAHYGVLRTIDINTKDINAIDDIVQINNNRFEGYINAFSGKADIKSFIKWFKRLDDIEKHRTVSTNNLSQDEDLINKLAVLAPSDVNARKLLESLMSKSKDKEEDSEVLEIYKIKQTLNHVIGEFMFGYSDLSIELQSGFSLNIKKENNKLNILQLSQGEKSLLALVLDIARRMIVLNPHLENPLHSPGVIIIDEIDLHLHPHWQRLVIRHINNIFPYCQFIVSTHSPQVISEVKHNEVVILDKDESGSIIGFSPSQSYGLTSNEILNELMSPEERQLIRNEKVEYEIKNIFMLIEEGKISEAEERIYALEDELNGSIPELVRAKMEIELDGWDKE</sequence>
<dbReference type="InterPro" id="IPR027417">
    <property type="entry name" value="P-loop_NTPase"/>
</dbReference>
<organism evidence="2 3">
    <name type="scientific">Enterobacter genomosp. O</name>
    <dbReference type="NCBI Taxonomy" id="2364150"/>
    <lineage>
        <taxon>Bacteria</taxon>
        <taxon>Pseudomonadati</taxon>
        <taxon>Pseudomonadota</taxon>
        <taxon>Gammaproteobacteria</taxon>
        <taxon>Enterobacterales</taxon>
        <taxon>Enterobacteriaceae</taxon>
        <taxon>Enterobacter</taxon>
        <taxon>Enterobacter cloacae complex</taxon>
        <taxon>Enterobacter cloacae complex clade O</taxon>
    </lineage>
</organism>
<dbReference type="InterPro" id="IPR011990">
    <property type="entry name" value="TPR-like_helical_dom_sf"/>
</dbReference>
<dbReference type="GO" id="GO:0005524">
    <property type="term" value="F:ATP binding"/>
    <property type="evidence" value="ECO:0007669"/>
    <property type="project" value="InterPro"/>
</dbReference>
<dbReference type="Pfam" id="PF11398">
    <property type="entry name" value="DUF2813"/>
    <property type="match status" value="1"/>
</dbReference>
<dbReference type="GO" id="GO:0000731">
    <property type="term" value="P:DNA synthesis involved in DNA repair"/>
    <property type="evidence" value="ECO:0007669"/>
    <property type="project" value="TreeGrafter"/>
</dbReference>
<dbReference type="SUPFAM" id="SSF52540">
    <property type="entry name" value="P-loop containing nucleoside triphosphate hydrolases"/>
    <property type="match status" value="1"/>
</dbReference>
<dbReference type="CDD" id="cd00267">
    <property type="entry name" value="ABC_ATPase"/>
    <property type="match status" value="1"/>
</dbReference>
<dbReference type="InterPro" id="IPR022602">
    <property type="entry name" value="DUF2813"/>
</dbReference>
<feature type="domain" description="ATPase AAA-type core" evidence="1">
    <location>
        <begin position="247"/>
        <end position="427"/>
    </location>
</feature>
<keyword evidence="3" id="KW-1185">Reference proteome</keyword>
<dbReference type="OrthoDB" id="9815944at2"/>